<dbReference type="Proteomes" id="UP000650467">
    <property type="component" value="Unassembled WGS sequence"/>
</dbReference>
<dbReference type="GO" id="GO:0016020">
    <property type="term" value="C:membrane"/>
    <property type="evidence" value="ECO:0007669"/>
    <property type="project" value="TreeGrafter"/>
</dbReference>
<keyword evidence="3" id="KW-1185">Reference proteome</keyword>
<evidence type="ECO:0000313" key="3">
    <source>
        <dbReference type="Proteomes" id="UP000650467"/>
    </source>
</evidence>
<organism evidence="2 3">
    <name type="scientific">Chlamydomonas incerta</name>
    <dbReference type="NCBI Taxonomy" id="51695"/>
    <lineage>
        <taxon>Eukaryota</taxon>
        <taxon>Viridiplantae</taxon>
        <taxon>Chlorophyta</taxon>
        <taxon>core chlorophytes</taxon>
        <taxon>Chlorophyceae</taxon>
        <taxon>CS clade</taxon>
        <taxon>Chlamydomonadales</taxon>
        <taxon>Chlamydomonadaceae</taxon>
        <taxon>Chlamydomonas</taxon>
    </lineage>
</organism>
<dbReference type="GO" id="GO:0005783">
    <property type="term" value="C:endoplasmic reticulum"/>
    <property type="evidence" value="ECO:0007669"/>
    <property type="project" value="TreeGrafter"/>
</dbReference>
<protein>
    <submittedName>
        <fullName evidence="2">Uncharacterized protein</fullName>
    </submittedName>
</protein>
<dbReference type="EMBL" id="JAEHOC010000011">
    <property type="protein sequence ID" value="KAG2437333.1"/>
    <property type="molecule type" value="Genomic_DNA"/>
</dbReference>
<feature type="compositionally biased region" description="Low complexity" evidence="1">
    <location>
        <begin position="597"/>
        <end position="606"/>
    </location>
</feature>
<comment type="caution">
    <text evidence="2">The sequence shown here is derived from an EMBL/GenBank/DDBJ whole genome shotgun (WGS) entry which is preliminary data.</text>
</comment>
<dbReference type="GO" id="GO:0071944">
    <property type="term" value="C:cell periphery"/>
    <property type="evidence" value="ECO:0007669"/>
    <property type="project" value="TreeGrafter"/>
</dbReference>
<accession>A0A835T1Z3</accession>
<dbReference type="OrthoDB" id="556776at2759"/>
<dbReference type="AlphaFoldDB" id="A0A835T1Z3"/>
<gene>
    <name evidence="2" type="ORF">HXX76_005990</name>
</gene>
<evidence type="ECO:0000313" key="2">
    <source>
        <dbReference type="EMBL" id="KAG2437333.1"/>
    </source>
</evidence>
<dbReference type="SUPFAM" id="SSF140860">
    <property type="entry name" value="Pseudo ankyrin repeat-like"/>
    <property type="match status" value="1"/>
</dbReference>
<feature type="region of interest" description="Disordered" evidence="1">
    <location>
        <begin position="821"/>
        <end position="884"/>
    </location>
</feature>
<dbReference type="PANTHER" id="PTHR12393">
    <property type="entry name" value="SPHINGOMYELIN PHOSPHODIESTERASE RELATED"/>
    <property type="match status" value="1"/>
</dbReference>
<name>A0A835T1Z3_CHLIN</name>
<dbReference type="PANTHER" id="PTHR12393:SF6">
    <property type="entry name" value="SPHINGOMYELIN PHOSPHODIESTERASE 2"/>
    <property type="match status" value="1"/>
</dbReference>
<dbReference type="GO" id="GO:0046513">
    <property type="term" value="P:ceramide biosynthetic process"/>
    <property type="evidence" value="ECO:0007669"/>
    <property type="project" value="TreeGrafter"/>
</dbReference>
<dbReference type="GO" id="GO:0004620">
    <property type="term" value="F:phospholipase activity"/>
    <property type="evidence" value="ECO:0007669"/>
    <property type="project" value="TreeGrafter"/>
</dbReference>
<proteinExistence type="predicted"/>
<dbReference type="GO" id="GO:0030149">
    <property type="term" value="P:sphingolipid catabolic process"/>
    <property type="evidence" value="ECO:0007669"/>
    <property type="project" value="TreeGrafter"/>
</dbReference>
<feature type="region of interest" description="Disordered" evidence="1">
    <location>
        <begin position="580"/>
        <end position="608"/>
    </location>
</feature>
<reference evidence="2" key="1">
    <citation type="journal article" date="2020" name="bioRxiv">
        <title>Comparative genomics of Chlamydomonas.</title>
        <authorList>
            <person name="Craig R.J."/>
            <person name="Hasan A.R."/>
            <person name="Ness R.W."/>
            <person name="Keightley P.D."/>
        </authorList>
    </citation>
    <scope>NUCLEOTIDE SEQUENCE</scope>
    <source>
        <strain evidence="2">SAG 7.73</strain>
    </source>
</reference>
<sequence>MASVAADQPAAATEDCNWRKLGPGLLHNIASFLPAAEVAISLKLLDKETAAALRDFRVVAIARQPPSWMTEGFGVDGKSTARLEASRWFCLALPGGILRLVAKLEWSRDDFWRRLNLRQRRQMLCAAASSGDFGALRAALQHCGCSLTSAVLAAAAAAGNCHICRFLAFQNGCPWEACISWAAAGHGHLEALQWAQKMEKECKMASRGIVPQPSDLLEAACGGGHPEAVDRLAEAWDEYQQSNYDPFTTPGDAERIATGKLWAVLQGYGDSSGGDGSSARGSSLGGAGGAASGIEGRGRGGAGGGAGGGARSAAAAAVARRDLVLERCMMPEDLPMSAHDRHNVLCLLATNCPLALLQRYYDPLITAPDPWRDLLNSGGSEDGDEDEDKGVASSDWARQQLLISAVASLTPDWEQKADWLLRDKWGVVAAESLAQLLSRELPRGNGVTLWPTVIGAPDCLQRLPRLAERGVSMRAREDVRAAVCTAAGAGRLKVLQHLLDVVCPQLQLAVADVVTEDAVDSAVRGGYLPVLNLLRERAGAGFTQRQLRAVAQAGQVEVVRWLAMTPCAVAPAAAPAAAAAAGGGGDDAGADRGDAGGSSRSPAAAAGDDEAPWPWVFSRVAEAGCDVALLRLLHEERGAAIDLMAVARGGSVEQLAWAVATLRAAGRPPQALTAAQLWEVACEWGNTATADWLLSESLAVLPDANFVCGQLREGRSLAVCPGASWWLAVMDERAERAGRDGSGCAFFAALRSHRARVVKAAEAAVKQGISNELLPYQFEYLSNSRYGAARAWLYDVRQRRRRGLGELDAAEAEAQDAWAGMAHGKRGREWGTQQPEMSSALSSSEASDEEDQGEDEDEGEAEGEGEDEGEDEDDGEDEQAEGGV</sequence>
<feature type="compositionally biased region" description="Acidic residues" evidence="1">
    <location>
        <begin position="846"/>
        <end position="884"/>
    </location>
</feature>
<evidence type="ECO:0000256" key="1">
    <source>
        <dbReference type="SAM" id="MobiDB-lite"/>
    </source>
</evidence>